<sequence length="144" mass="15090">MTSTAAADIDVLAPAGTSVEFAGRQVEILPITAGRIPSLIRTARPVIQALIENNVLTGEGDELDIDVMQIVNLMGDHGEEFFAALSIASGVGVADVEAANLDDVVRLTQTCLRVNRDFFTKNVVPLLAGMARQLPGVGATQSSS</sequence>
<protein>
    <submittedName>
        <fullName evidence="1">Uncharacterized protein</fullName>
    </submittedName>
</protein>
<proteinExistence type="predicted"/>
<gene>
    <name evidence="1" type="ORF">STPYR_12791</name>
</gene>
<accession>A0A1Y5Q6B0</accession>
<dbReference type="AlphaFoldDB" id="A0A1Y5Q6B0"/>
<evidence type="ECO:0000313" key="1">
    <source>
        <dbReference type="EMBL" id="SBV37848.1"/>
    </source>
</evidence>
<dbReference type="EMBL" id="FLTS01000001">
    <property type="protein sequence ID" value="SBV37848.1"/>
    <property type="molecule type" value="Genomic_DNA"/>
</dbReference>
<reference evidence="1" key="1">
    <citation type="submission" date="2016-03" db="EMBL/GenBank/DDBJ databases">
        <authorList>
            <person name="Ploux O."/>
        </authorList>
    </citation>
    <scope>NUCLEOTIDE SEQUENCE</scope>
    <source>
        <strain evidence="1">UC10</strain>
    </source>
</reference>
<organism evidence="1">
    <name type="scientific">uncultured Stenotrophomonas sp</name>
    <dbReference type="NCBI Taxonomy" id="165438"/>
    <lineage>
        <taxon>Bacteria</taxon>
        <taxon>Pseudomonadati</taxon>
        <taxon>Pseudomonadota</taxon>
        <taxon>Gammaproteobacteria</taxon>
        <taxon>Lysobacterales</taxon>
        <taxon>Lysobacteraceae</taxon>
        <taxon>Stenotrophomonas</taxon>
        <taxon>environmental samples</taxon>
    </lineage>
</organism>
<name>A0A1Y5Q6B0_9GAMM</name>